<dbReference type="RefSeq" id="WP_244745782.1">
    <property type="nucleotide sequence ID" value="NZ_CP095071.1"/>
</dbReference>
<reference evidence="1 2" key="1">
    <citation type="submission" date="2022-04" db="EMBL/GenBank/DDBJ databases">
        <title>Gracilibacillus sp. isolated from saltern.</title>
        <authorList>
            <person name="Won M."/>
            <person name="Lee C.-M."/>
            <person name="Woen H.-Y."/>
            <person name="Kwon S.-W."/>
        </authorList>
    </citation>
    <scope>NUCLEOTIDE SEQUENCE [LARGE SCALE GENOMIC DNA]</scope>
    <source>
        <strain evidence="1 2">SSPM10-3</strain>
    </source>
</reference>
<dbReference type="EMBL" id="CP095071">
    <property type="protein sequence ID" value="UOQ85664.1"/>
    <property type="molecule type" value="Genomic_DNA"/>
</dbReference>
<organism evidence="1 2">
    <name type="scientific">Gracilibacillus salinarum</name>
    <dbReference type="NCBI Taxonomy" id="2932255"/>
    <lineage>
        <taxon>Bacteria</taxon>
        <taxon>Bacillati</taxon>
        <taxon>Bacillota</taxon>
        <taxon>Bacilli</taxon>
        <taxon>Bacillales</taxon>
        <taxon>Bacillaceae</taxon>
        <taxon>Gracilibacillus</taxon>
    </lineage>
</organism>
<evidence type="ECO:0000313" key="2">
    <source>
        <dbReference type="Proteomes" id="UP000831537"/>
    </source>
</evidence>
<evidence type="ECO:0000313" key="1">
    <source>
        <dbReference type="EMBL" id="UOQ85664.1"/>
    </source>
</evidence>
<sequence>MPFSDHFLKKDKQRAHHYRKEIGDYFKASLVCLDKFELDKSKQYFDHAIDLFAELRRMNLEKTTVDGANYQLSDHALKERYNWY</sequence>
<accession>A0ABY4GN48</accession>
<proteinExistence type="predicted"/>
<keyword evidence="2" id="KW-1185">Reference proteome</keyword>
<gene>
    <name evidence="1" type="ORF">MUN87_01795</name>
</gene>
<name>A0ABY4GN48_9BACI</name>
<dbReference type="Proteomes" id="UP000831537">
    <property type="component" value="Chromosome"/>
</dbReference>
<protein>
    <submittedName>
        <fullName evidence="1">Uncharacterized protein</fullName>
    </submittedName>
</protein>